<dbReference type="Proteomes" id="UP000257144">
    <property type="component" value="Unassembled WGS sequence"/>
</dbReference>
<dbReference type="Pfam" id="PF00460">
    <property type="entry name" value="Flg_bb_rod"/>
    <property type="match status" value="1"/>
</dbReference>
<dbReference type="OrthoDB" id="9804559at2"/>
<dbReference type="GO" id="GO:0009425">
    <property type="term" value="C:bacterial-type flagellum basal body"/>
    <property type="evidence" value="ECO:0007669"/>
    <property type="project" value="UniProtKB-SubCell"/>
</dbReference>
<dbReference type="InterPro" id="IPR053967">
    <property type="entry name" value="LlgE_F_G-like_D1"/>
</dbReference>
<dbReference type="RefSeq" id="WP_115452831.1">
    <property type="nucleotide sequence ID" value="NZ_QNQT01000007.1"/>
</dbReference>
<dbReference type="InterPro" id="IPR019776">
    <property type="entry name" value="Flagellar_basal_body_rod_CS"/>
</dbReference>
<dbReference type="InterPro" id="IPR037925">
    <property type="entry name" value="FlgE/F/G-like"/>
</dbReference>
<comment type="function">
    <text evidence="4">A flexible structure which links the flagellar filament to the drive apparatus in the basal body.</text>
</comment>
<gene>
    <name evidence="8" type="primary">flgG</name>
    <name evidence="8" type="ORF">DRW41_15010</name>
</gene>
<dbReference type="SUPFAM" id="SSF117143">
    <property type="entry name" value="Flagellar hook protein flgE"/>
    <property type="match status" value="1"/>
</dbReference>
<evidence type="ECO:0000259" key="5">
    <source>
        <dbReference type="Pfam" id="PF00460"/>
    </source>
</evidence>
<evidence type="ECO:0000256" key="2">
    <source>
        <dbReference type="ARBA" id="ARBA00009677"/>
    </source>
</evidence>
<dbReference type="PROSITE" id="PS00588">
    <property type="entry name" value="FLAGELLA_BB_ROD"/>
    <property type="match status" value="1"/>
</dbReference>
<dbReference type="Pfam" id="PF22692">
    <property type="entry name" value="LlgE_F_G_D1"/>
    <property type="match status" value="1"/>
</dbReference>
<proteinExistence type="inferred from homology"/>
<organism evidence="8 9">
    <name type="scientific">Neobacillus piezotolerans</name>
    <dbReference type="NCBI Taxonomy" id="2259171"/>
    <lineage>
        <taxon>Bacteria</taxon>
        <taxon>Bacillati</taxon>
        <taxon>Bacillota</taxon>
        <taxon>Bacilli</taxon>
        <taxon>Bacillales</taxon>
        <taxon>Bacillaceae</taxon>
        <taxon>Neobacillus</taxon>
    </lineage>
</organism>
<dbReference type="InterPro" id="IPR001444">
    <property type="entry name" value="Flag_bb_rod_N"/>
</dbReference>
<comment type="caution">
    <text evidence="8">The sequence shown here is derived from an EMBL/GenBank/DDBJ whole genome shotgun (WGS) entry which is preliminary data.</text>
</comment>
<keyword evidence="9" id="KW-1185">Reference proteome</keyword>
<dbReference type="GO" id="GO:0071978">
    <property type="term" value="P:bacterial-type flagellum-dependent swarming motility"/>
    <property type="evidence" value="ECO:0007669"/>
    <property type="project" value="TreeGrafter"/>
</dbReference>
<name>A0A3D8GN64_9BACI</name>
<feature type="domain" description="Flagellar hook protein FlgE/F/G-like D1" evidence="7">
    <location>
        <begin position="98"/>
        <end position="162"/>
    </location>
</feature>
<keyword evidence="8" id="KW-0282">Flagellum</keyword>
<dbReference type="EMBL" id="QNQT01000007">
    <property type="protein sequence ID" value="RDU35903.1"/>
    <property type="molecule type" value="Genomic_DNA"/>
</dbReference>
<dbReference type="InterPro" id="IPR020013">
    <property type="entry name" value="Flagellar_FlgE/F/G"/>
</dbReference>
<sequence>MLRSLNSGVSGLKAFQTKLDVIGNNIANVNTVGFKKSRVVFEDIFSQTVKGASAPTATPQSGGTNPIQVGLGTKVASIDTVSTPGSPSTTNVGTDLYIDGDGFFQVRDASGKPYLTRAGNFMLDQNRQLVNPNGMLVLNEANNPITINATDVSFSISKDGSIVGVDANGVATTYPSKIKLVKVDNPGGLSKVGGSLYSETPNAKINATAPRTAQIISGALEMSNVDLSEEMTDMITAQRGFQANAKIITVSDSVLEELVNLKR</sequence>
<accession>A0A3D8GN64</accession>
<dbReference type="NCBIfam" id="TIGR03506">
    <property type="entry name" value="FlgEFG_subfam"/>
    <property type="match status" value="2"/>
</dbReference>
<keyword evidence="8" id="KW-0969">Cilium</keyword>
<evidence type="ECO:0000313" key="8">
    <source>
        <dbReference type="EMBL" id="RDU35903.1"/>
    </source>
</evidence>
<keyword evidence="8" id="KW-0966">Cell projection</keyword>
<evidence type="ECO:0000256" key="3">
    <source>
        <dbReference type="ARBA" id="ARBA00023143"/>
    </source>
</evidence>
<evidence type="ECO:0000259" key="6">
    <source>
        <dbReference type="Pfam" id="PF06429"/>
    </source>
</evidence>
<comment type="subcellular location">
    <subcellularLocation>
        <location evidence="1 4">Bacterial flagellum basal body</location>
    </subcellularLocation>
</comment>
<dbReference type="PANTHER" id="PTHR30435:SF1">
    <property type="entry name" value="FLAGELLAR HOOK PROTEIN FLGE"/>
    <property type="match status" value="1"/>
</dbReference>
<dbReference type="GO" id="GO:0009424">
    <property type="term" value="C:bacterial-type flagellum hook"/>
    <property type="evidence" value="ECO:0007669"/>
    <property type="project" value="TreeGrafter"/>
</dbReference>
<comment type="similarity">
    <text evidence="2 4">Belongs to the flagella basal body rod proteins family.</text>
</comment>
<dbReference type="InterPro" id="IPR010930">
    <property type="entry name" value="Flg_bb/hook_C_dom"/>
</dbReference>
<dbReference type="AlphaFoldDB" id="A0A3D8GN64"/>
<dbReference type="Pfam" id="PF06429">
    <property type="entry name" value="Flg_bbr_C"/>
    <property type="match status" value="1"/>
</dbReference>
<evidence type="ECO:0000256" key="4">
    <source>
        <dbReference type="RuleBase" id="RU362116"/>
    </source>
</evidence>
<evidence type="ECO:0000313" key="9">
    <source>
        <dbReference type="Proteomes" id="UP000257144"/>
    </source>
</evidence>
<evidence type="ECO:0000259" key="7">
    <source>
        <dbReference type="Pfam" id="PF22692"/>
    </source>
</evidence>
<reference evidence="8 9" key="1">
    <citation type="submission" date="2018-07" db="EMBL/GenBank/DDBJ databases">
        <title>Bacillus sp. YLB-04 draft genome sequence.</title>
        <authorList>
            <person name="Yu L."/>
            <person name="Tang X."/>
        </authorList>
    </citation>
    <scope>NUCLEOTIDE SEQUENCE [LARGE SCALE GENOMIC DNA]</scope>
    <source>
        <strain evidence="8 9">YLB-04</strain>
    </source>
</reference>
<protein>
    <recommendedName>
        <fullName evidence="4">Flagellar hook protein FlgE</fullName>
    </recommendedName>
</protein>
<feature type="domain" description="Flagellar basal body rod protein N-terminal" evidence="5">
    <location>
        <begin position="5"/>
        <end position="35"/>
    </location>
</feature>
<dbReference type="GO" id="GO:0005829">
    <property type="term" value="C:cytosol"/>
    <property type="evidence" value="ECO:0007669"/>
    <property type="project" value="TreeGrafter"/>
</dbReference>
<dbReference type="PANTHER" id="PTHR30435">
    <property type="entry name" value="FLAGELLAR PROTEIN"/>
    <property type="match status" value="1"/>
</dbReference>
<evidence type="ECO:0000256" key="1">
    <source>
        <dbReference type="ARBA" id="ARBA00004117"/>
    </source>
</evidence>
<keyword evidence="3 4" id="KW-0975">Bacterial flagellum</keyword>
<feature type="domain" description="Flagellar basal-body/hook protein C-terminal" evidence="6">
    <location>
        <begin position="217"/>
        <end position="261"/>
    </location>
</feature>